<dbReference type="RefSeq" id="WP_110444027.1">
    <property type="nucleotide sequence ID" value="NZ_QGLM01000018.1"/>
</dbReference>
<reference evidence="6 7" key="1">
    <citation type="submission" date="2018-05" db="EMBL/GenBank/DDBJ databases">
        <title>Reference genomes for bee gut microbiota database.</title>
        <authorList>
            <person name="Ellegaard K.M."/>
        </authorList>
    </citation>
    <scope>NUCLEOTIDE SEQUENCE [LARGE SCALE GENOMIC DNA]</scope>
    <source>
        <strain evidence="6 7">ESL0167</strain>
    </source>
</reference>
<feature type="transmembrane region" description="Helical" evidence="1">
    <location>
        <begin position="58"/>
        <end position="77"/>
    </location>
</feature>
<keyword evidence="1" id="KW-0472">Membrane</keyword>
<sequence>MKLSSLLQLIKPTLPKLKPAMTLVIILMAIISLIWLWVWGKEWTIAEYQPFSALQTRWLITLSYFIIFFCWCFYLVVKKLQHYEKKQKEVKAIVKDPLIEDLNLQSRYLKRWINRLKDHFNGNPNAAYQLPWYLVIGEKQSGKTTLLEEGYSFTSLQQSETSEQDTCLINALLGEQAVTFDVNGLLINQPNTDDFGKPKLYSRLWLSFLDWLLEQRNRQPLNGIILTIDLHNFVSSSKDRQDEILSNLYQRISDVFKILQSKLPIYIVLTKLDLFYGFDAMYQKLDKHQRDNILGITFENDDLWSKDLELFWADWIENMNLSIPDMMLNSVDPSQRSALFSFSRQMNGVHDYLQYLINYLLVNQDKGKFILRGLYLVSSTQKGQMDDIFVKTSALQYHLNTQPYPTWPILQTTPYFSVQLFKDILFAEPNIAGCNLKSEQQYKDKIKGFSIIGAILSIGVIAVCHYYYKQNYRAGDLVLTQVNQYIGTTEIKHKDRYGDSELPKLNPLREAMLAYGNYHEYNRYFSDFGFYQGYKIVPSIETRYLKLLQNKYLPDIMSGLADELNKAPKESEQKLNILRVMRMIEDESGRDKNLVMNYMRNRWSDLFVGQQEKQDQLIQHLDYSLTHNQWKKARNDGDKAAIEAFEPFKRPIQVAQVELRKLSIYQRVYQNLRIKSVDVLPTDLNIKPQIGASFDSVYKVNNEALLTIPQFLTNEGLVNYFLKQNELLIDLTALDSWVLDITKNVKYTDTDRANIKRHIIDLYMSDYTSTWHNAIDNLSIKDLDTINDAIITLESINSSEQPLKKAITLIKDNSQPVSIPDSGNRNEVKLKFNDEERTLINNIHREFLKDVSVLQDNNAQLSAIQNATQKLGDLHRYLLMIKNSPSSGKAALKAVQLHVNQNSSDPIIEIQQLAKITPEPLGRWLNELSDQIWDVIITEAVRYLEIEWNEKVVKDFNLNLAKYYPFNPTSNRDVSLSEFQRFFKNNGVIDQFYQENLKIFIDNNLLSGSNDRLLIRPDVLAQLKSAEKIRRTFFDDKNALIVQYTIEPISLSGNKRRSILNLDGQLVDYSHGKSFKSQLIWPNTMREEIESKLTLISNTNQTSRSLVRSGAWGQFRLFDIGNLTNITETSFDIRYDIDGGSIIYRINVDSAENPFAGGLFSQFKLSDTLY</sequence>
<feature type="domain" description="Type VI secretion system component TssM1 N-terminal" evidence="4">
    <location>
        <begin position="203"/>
        <end position="442"/>
    </location>
</feature>
<evidence type="ECO:0000259" key="2">
    <source>
        <dbReference type="Pfam" id="PF06744"/>
    </source>
</evidence>
<feature type="domain" description="Type VI secretion system component TssM1 helical" evidence="5">
    <location>
        <begin position="944"/>
        <end position="1002"/>
    </location>
</feature>
<dbReference type="NCBIfam" id="TIGR03348">
    <property type="entry name" value="VI_IcmF"/>
    <property type="match status" value="1"/>
</dbReference>
<comment type="caution">
    <text evidence="6">The sequence shown here is derived from an EMBL/GenBank/DDBJ whole genome shotgun (WGS) entry which is preliminary data.</text>
</comment>
<dbReference type="PANTHER" id="PTHR36153">
    <property type="entry name" value="INNER MEMBRANE PROTEIN-RELATED"/>
    <property type="match status" value="1"/>
</dbReference>
<dbReference type="InterPro" id="IPR010623">
    <property type="entry name" value="IcmF_C"/>
</dbReference>
<accession>A0A318MVM6</accession>
<evidence type="ECO:0000259" key="4">
    <source>
        <dbReference type="Pfam" id="PF14331"/>
    </source>
</evidence>
<dbReference type="Pfam" id="PF14331">
    <property type="entry name" value="IcmF-related_N"/>
    <property type="match status" value="1"/>
</dbReference>
<evidence type="ECO:0000256" key="1">
    <source>
        <dbReference type="SAM" id="Phobius"/>
    </source>
</evidence>
<evidence type="ECO:0000313" key="7">
    <source>
        <dbReference type="Proteomes" id="UP000247838"/>
    </source>
</evidence>
<dbReference type="Pfam" id="PF06744">
    <property type="entry name" value="IcmF_C"/>
    <property type="match status" value="1"/>
</dbReference>
<feature type="transmembrane region" description="Helical" evidence="1">
    <location>
        <begin position="20"/>
        <end position="38"/>
    </location>
</feature>
<evidence type="ECO:0000259" key="5">
    <source>
        <dbReference type="Pfam" id="PF21070"/>
    </source>
</evidence>
<dbReference type="InterPro" id="IPR027417">
    <property type="entry name" value="P-loop_NTPase"/>
</dbReference>
<feature type="domain" description="IcmF-related" evidence="3">
    <location>
        <begin position="502"/>
        <end position="814"/>
    </location>
</feature>
<feature type="transmembrane region" description="Helical" evidence="1">
    <location>
        <begin position="448"/>
        <end position="468"/>
    </location>
</feature>
<keyword evidence="1" id="KW-0812">Transmembrane</keyword>
<dbReference type="EMBL" id="QGLM01000018">
    <property type="protein sequence ID" value="PXY94647.1"/>
    <property type="molecule type" value="Genomic_DNA"/>
</dbReference>
<feature type="domain" description="Type VI secretion system IcmF C-terminal" evidence="2">
    <location>
        <begin position="1045"/>
        <end position="1150"/>
    </location>
</feature>
<evidence type="ECO:0000313" key="6">
    <source>
        <dbReference type="EMBL" id="PXY94647.1"/>
    </source>
</evidence>
<dbReference type="Gene3D" id="3.40.50.300">
    <property type="entry name" value="P-loop containing nucleotide triphosphate hydrolases"/>
    <property type="match status" value="1"/>
</dbReference>
<dbReference type="Proteomes" id="UP000247838">
    <property type="component" value="Unassembled WGS sequence"/>
</dbReference>
<dbReference type="InterPro" id="IPR017731">
    <property type="entry name" value="TssM1-like"/>
</dbReference>
<organism evidence="6 7">
    <name type="scientific">Frischella perrara</name>
    <dbReference type="NCBI Taxonomy" id="1267021"/>
    <lineage>
        <taxon>Bacteria</taxon>
        <taxon>Pseudomonadati</taxon>
        <taxon>Pseudomonadota</taxon>
        <taxon>Gammaproteobacteria</taxon>
        <taxon>Orbales</taxon>
        <taxon>Orbaceae</taxon>
        <taxon>Frischella</taxon>
    </lineage>
</organism>
<dbReference type="InterPro" id="IPR009612">
    <property type="entry name" value="IcmF-rel"/>
</dbReference>
<dbReference type="InterPro" id="IPR048677">
    <property type="entry name" value="TssM1_hel"/>
</dbReference>
<keyword evidence="1" id="KW-1133">Transmembrane helix</keyword>
<name>A0A318MVM6_FRIPE</name>
<dbReference type="SUPFAM" id="SSF52540">
    <property type="entry name" value="P-loop containing nucleoside triphosphate hydrolases"/>
    <property type="match status" value="1"/>
</dbReference>
<proteinExistence type="predicted"/>
<dbReference type="InterPro" id="IPR053156">
    <property type="entry name" value="T6SS_TssM-like"/>
</dbReference>
<dbReference type="InterPro" id="IPR025743">
    <property type="entry name" value="TssM1_N"/>
</dbReference>
<dbReference type="AlphaFoldDB" id="A0A318MVM6"/>
<evidence type="ECO:0000259" key="3">
    <source>
        <dbReference type="Pfam" id="PF06761"/>
    </source>
</evidence>
<dbReference type="PANTHER" id="PTHR36153:SF5">
    <property type="entry name" value="EXPORTED PROTEIN"/>
    <property type="match status" value="1"/>
</dbReference>
<dbReference type="Pfam" id="PF06761">
    <property type="entry name" value="IcmF-related"/>
    <property type="match status" value="1"/>
</dbReference>
<dbReference type="Pfam" id="PF21070">
    <property type="entry name" value="IcmF_helical"/>
    <property type="match status" value="1"/>
</dbReference>
<dbReference type="CDD" id="cd00882">
    <property type="entry name" value="Ras_like_GTPase"/>
    <property type="match status" value="1"/>
</dbReference>
<gene>
    <name evidence="6" type="primary">icmF</name>
    <name evidence="6" type="ORF">DKK76_09300</name>
</gene>
<protein>
    <submittedName>
        <fullName evidence="6">Type VI secretion system membrane subunit TssM</fullName>
    </submittedName>
</protein>